<evidence type="ECO:0000313" key="2">
    <source>
        <dbReference type="EMBL" id="EAT13178.1"/>
    </source>
</evidence>
<proteinExistence type="predicted"/>
<keyword evidence="3" id="KW-1185">Reference proteome</keyword>
<name>Q1N5A0_9GAMM</name>
<sequence>MLYFNLIVALVFSYVCYIFLKDGVLEKELSFPNDEIISLKDRPFSYTFLMLFFFLWEIAFLVAAVSFIIEIISQYLDLG</sequence>
<dbReference type="Proteomes" id="UP000004263">
    <property type="component" value="Unassembled WGS sequence"/>
</dbReference>
<evidence type="ECO:0000313" key="3">
    <source>
        <dbReference type="Proteomes" id="UP000004263"/>
    </source>
</evidence>
<gene>
    <name evidence="2" type="ORF">RED65_00420</name>
</gene>
<reference evidence="2 3" key="1">
    <citation type="submission" date="2006-03" db="EMBL/GenBank/DDBJ databases">
        <authorList>
            <person name="Pinhassi J."/>
            <person name="Pedros-Alio C."/>
            <person name="Ferriera S."/>
            <person name="Johnson J."/>
            <person name="Kravitz S."/>
            <person name="Halpern A."/>
            <person name="Remington K."/>
            <person name="Beeson K."/>
            <person name="Tran B."/>
            <person name="Rogers Y.-H."/>
            <person name="Friedman R."/>
            <person name="Venter J.C."/>
        </authorList>
    </citation>
    <scope>NUCLEOTIDE SEQUENCE [LARGE SCALE GENOMIC DNA]</scope>
    <source>
        <strain evidence="2 3">RED65</strain>
    </source>
</reference>
<comment type="caution">
    <text evidence="2">The sequence shown here is derived from an EMBL/GenBank/DDBJ whole genome shotgun (WGS) entry which is preliminary data.</text>
</comment>
<feature type="transmembrane region" description="Helical" evidence="1">
    <location>
        <begin position="46"/>
        <end position="69"/>
    </location>
</feature>
<dbReference type="HOGENOM" id="CLU_2598949_0_0_6"/>
<keyword evidence="1" id="KW-1133">Transmembrane helix</keyword>
<dbReference type="EMBL" id="AAQH01000002">
    <property type="protein sequence ID" value="EAT13178.1"/>
    <property type="molecule type" value="Genomic_DNA"/>
</dbReference>
<accession>Q1N5A0</accession>
<keyword evidence="1" id="KW-0472">Membrane</keyword>
<protein>
    <submittedName>
        <fullName evidence="2">Uncharacterized protein</fullName>
    </submittedName>
</protein>
<evidence type="ECO:0000256" key="1">
    <source>
        <dbReference type="SAM" id="Phobius"/>
    </source>
</evidence>
<dbReference type="AlphaFoldDB" id="Q1N5A0"/>
<keyword evidence="1" id="KW-0812">Transmembrane</keyword>
<feature type="transmembrane region" description="Helical" evidence="1">
    <location>
        <begin position="6"/>
        <end position="25"/>
    </location>
</feature>
<organism evidence="2 3">
    <name type="scientific">Bermanella marisrubri</name>
    <dbReference type="NCBI Taxonomy" id="207949"/>
    <lineage>
        <taxon>Bacteria</taxon>
        <taxon>Pseudomonadati</taxon>
        <taxon>Pseudomonadota</taxon>
        <taxon>Gammaproteobacteria</taxon>
        <taxon>Oceanospirillales</taxon>
        <taxon>Oceanospirillaceae</taxon>
        <taxon>Bermanella</taxon>
    </lineage>
</organism>